<proteinExistence type="predicted"/>
<feature type="domain" description="Putative exodeoxyribonuclease 8 PDDEXK-like" evidence="1">
    <location>
        <begin position="28"/>
        <end position="271"/>
    </location>
</feature>
<dbReference type="Pfam" id="PF12684">
    <property type="entry name" value="DUF3799"/>
    <property type="match status" value="1"/>
</dbReference>
<gene>
    <name evidence="2" type="primary">recE</name>
    <name evidence="2" type="ORF">AELLOGFF_05507</name>
</gene>
<dbReference type="GO" id="GO:0016787">
    <property type="term" value="F:hydrolase activity"/>
    <property type="evidence" value="ECO:0007669"/>
    <property type="project" value="UniProtKB-KW"/>
</dbReference>
<sequence>MTAVQAEPDGVFAGVAEEAYHADRSSLSVSGAKLLLPPSCPAKFRWSQDHPQKPKRVYDFGHLAHLMVLGEGGEFVILDPAIVGVKKDGTVADSPRSTAGWKKAEAEARAAGATPVGLPEWELAEQMAEQVRNHAEAGPLFERGHAERSMYWTDGDGVRLRGRTDWLTTVDDQLVCVDYKTSVTANPDALVRKFWQLGYFMQAAWYRDLLIALGLSDNPDFLFVVQEKEPPFEVVVVRYDDDAIAEGRRLNRQAIDTYRRCRDSGVWPGYAPDTTVTLSLPGWALREAQDFADQAEAESLINELEGIYQ</sequence>
<organism evidence="2 3">
    <name type="scientific">Mycolicibacterium vanbaalenii</name>
    <name type="common">Mycobacterium vanbaalenii</name>
    <dbReference type="NCBI Taxonomy" id="110539"/>
    <lineage>
        <taxon>Bacteria</taxon>
        <taxon>Bacillati</taxon>
        <taxon>Actinomycetota</taxon>
        <taxon>Actinomycetes</taxon>
        <taxon>Mycobacteriales</taxon>
        <taxon>Mycobacteriaceae</taxon>
        <taxon>Mycolicibacterium</taxon>
    </lineage>
</organism>
<protein>
    <submittedName>
        <fullName evidence="2">Exodeoxyribonuclease 8</fullName>
        <ecNumber evidence="2">3.1.11.-</ecNumber>
    </submittedName>
</protein>
<dbReference type="EMBL" id="CACSIP010000035">
    <property type="protein sequence ID" value="CAA0129281.1"/>
    <property type="molecule type" value="Genomic_DNA"/>
</dbReference>
<dbReference type="EC" id="3.1.11.-" evidence="2"/>
<dbReference type="Gene3D" id="3.90.320.10">
    <property type="match status" value="1"/>
</dbReference>
<name>A0A5S9R5K2_MYCVN</name>
<reference evidence="2 3" key="1">
    <citation type="submission" date="2019-11" db="EMBL/GenBank/DDBJ databases">
        <authorList>
            <person name="Holert J."/>
        </authorList>
    </citation>
    <scope>NUCLEOTIDE SEQUENCE [LARGE SCALE GENOMIC DNA]</scope>
    <source>
        <strain evidence="2">BC8_1</strain>
    </source>
</reference>
<accession>A0A5S9R5K2</accession>
<keyword evidence="3" id="KW-1185">Reference proteome</keyword>
<dbReference type="RefSeq" id="WP_200846085.1">
    <property type="nucleotide sequence ID" value="NZ_CACSIP010000035.1"/>
</dbReference>
<dbReference type="Proteomes" id="UP000430146">
    <property type="component" value="Unassembled WGS sequence"/>
</dbReference>
<dbReference type="InterPro" id="IPR024432">
    <property type="entry name" value="Put_RecE_PDDEXK-like_dom"/>
</dbReference>
<keyword evidence="2" id="KW-0378">Hydrolase</keyword>
<evidence type="ECO:0000313" key="3">
    <source>
        <dbReference type="Proteomes" id="UP000430146"/>
    </source>
</evidence>
<evidence type="ECO:0000313" key="2">
    <source>
        <dbReference type="EMBL" id="CAA0129281.1"/>
    </source>
</evidence>
<dbReference type="InterPro" id="IPR011604">
    <property type="entry name" value="PDDEXK-like_dom_sf"/>
</dbReference>
<evidence type="ECO:0000259" key="1">
    <source>
        <dbReference type="Pfam" id="PF12684"/>
    </source>
</evidence>
<dbReference type="AlphaFoldDB" id="A0A5S9R5K2"/>